<keyword evidence="10" id="KW-0732">Signal</keyword>
<keyword evidence="5 9" id="KW-0798">TonB box</keyword>
<accession>A0A4D7B7L6</accession>
<comment type="subcellular location">
    <subcellularLocation>
        <location evidence="1 8">Cell outer membrane</location>
        <topology evidence="1 8">Multi-pass membrane protein</topology>
    </subcellularLocation>
</comment>
<sequence>MPLPNAFKSSSLGLLALSILSVGAQAQMALPEILIEAPRAAPEANATGLTEGQLTVIDRAFVPVTVVNQGDIQRNGGATLGDQLFTLPGITGNSFAPGAANRPVIRGLDNARVRIQENGIGAQDVSDLSEDHAVPIDPLAAERIEVIRGPAALRFGSAAIGGVVNVTNERIPTRLGPEGVSGMVRGSLSSADNGLDGAAQVRGRSGNWAYSADIYGRNSGDYAIPGGRQANSFANAFGGSFGASYFFDSGYVGAAISQFRSLYGIPGVEPAANRTRIDLIQTRITSRGEFRFDSPVIDTVRFWLGGSLYRHNEDFLGAAGFETAATFRQKEIEGRVESQFRPLATPIGTLNSVFGLQFGASSLGTSGEAGGLLAPANTRTAAAFLFNELAFTPSTRMQAAFRIESARVGGTEALFPPDYLGSSGAPVEQAQVRNFTPMSVSLGLLQDLPFGFVGSLTGQYVERAPRAQELFSKGPHEASGTFEIGDPNLRKEAATTIEAGLRRAQGPWRFDATAYYTRYSGFIYKRLTGARCDEDFASCGAGGGELQQVVFSQQDATFYGAELRGQLDIGALGNGTIGVEAQYDFVRARFADNTNVPRIPPHRLGGGVYWRNDNWFARMTLLHAFAQNDTASHETSTPGYNLLNAEISYRMALKSSPFKDVTLGLVGTNLLDETIRNAVSFRKDEVLMPGRNVRLFATVRF</sequence>
<evidence type="ECO:0000256" key="9">
    <source>
        <dbReference type="RuleBase" id="RU003357"/>
    </source>
</evidence>
<protein>
    <submittedName>
        <fullName evidence="13">TonB-dependent receptor</fullName>
    </submittedName>
</protein>
<feature type="chain" id="PRO_5020652471" evidence="10">
    <location>
        <begin position="27"/>
        <end position="701"/>
    </location>
</feature>
<evidence type="ECO:0000256" key="5">
    <source>
        <dbReference type="ARBA" id="ARBA00023077"/>
    </source>
</evidence>
<evidence type="ECO:0000256" key="8">
    <source>
        <dbReference type="PROSITE-ProRule" id="PRU01360"/>
    </source>
</evidence>
<keyword evidence="2 8" id="KW-0813">Transport</keyword>
<dbReference type="InterPro" id="IPR039426">
    <property type="entry name" value="TonB-dep_rcpt-like"/>
</dbReference>
<dbReference type="RefSeq" id="WP_136959344.1">
    <property type="nucleotide sequence ID" value="NZ_CP039690.1"/>
</dbReference>
<evidence type="ECO:0000256" key="1">
    <source>
        <dbReference type="ARBA" id="ARBA00004571"/>
    </source>
</evidence>
<feature type="domain" description="TonB-dependent receptor-like beta-barrel" evidence="11">
    <location>
        <begin position="212"/>
        <end position="670"/>
    </location>
</feature>
<evidence type="ECO:0000313" key="14">
    <source>
        <dbReference type="Proteomes" id="UP000298781"/>
    </source>
</evidence>
<dbReference type="Gene3D" id="2.170.130.10">
    <property type="entry name" value="TonB-dependent receptor, plug domain"/>
    <property type="match status" value="1"/>
</dbReference>
<dbReference type="PANTHER" id="PTHR30069">
    <property type="entry name" value="TONB-DEPENDENT OUTER MEMBRANE RECEPTOR"/>
    <property type="match status" value="1"/>
</dbReference>
<feature type="signal peptide" evidence="10">
    <location>
        <begin position="1"/>
        <end position="26"/>
    </location>
</feature>
<keyword evidence="14" id="KW-1185">Reference proteome</keyword>
<name>A0A4D7B7L6_9HYPH</name>
<evidence type="ECO:0000256" key="10">
    <source>
        <dbReference type="SAM" id="SignalP"/>
    </source>
</evidence>
<proteinExistence type="inferred from homology"/>
<keyword evidence="7 8" id="KW-0998">Cell outer membrane</keyword>
<evidence type="ECO:0000256" key="6">
    <source>
        <dbReference type="ARBA" id="ARBA00023136"/>
    </source>
</evidence>
<dbReference type="SUPFAM" id="SSF56935">
    <property type="entry name" value="Porins"/>
    <property type="match status" value="1"/>
</dbReference>
<gene>
    <name evidence="13" type="ORF">E8M01_06280</name>
</gene>
<evidence type="ECO:0000259" key="12">
    <source>
        <dbReference type="Pfam" id="PF07715"/>
    </source>
</evidence>
<dbReference type="AlphaFoldDB" id="A0A4D7B7L6"/>
<dbReference type="GO" id="GO:0009279">
    <property type="term" value="C:cell outer membrane"/>
    <property type="evidence" value="ECO:0007669"/>
    <property type="project" value="UniProtKB-SubCell"/>
</dbReference>
<evidence type="ECO:0000313" key="13">
    <source>
        <dbReference type="EMBL" id="QCI63887.1"/>
    </source>
</evidence>
<evidence type="ECO:0000256" key="4">
    <source>
        <dbReference type="ARBA" id="ARBA00022692"/>
    </source>
</evidence>
<dbReference type="GO" id="GO:0015344">
    <property type="term" value="F:siderophore uptake transmembrane transporter activity"/>
    <property type="evidence" value="ECO:0007669"/>
    <property type="project" value="TreeGrafter"/>
</dbReference>
<evidence type="ECO:0000256" key="2">
    <source>
        <dbReference type="ARBA" id="ARBA00022448"/>
    </source>
</evidence>
<dbReference type="Pfam" id="PF00593">
    <property type="entry name" value="TonB_dep_Rec_b-barrel"/>
    <property type="match status" value="1"/>
</dbReference>
<organism evidence="13 14">
    <name type="scientific">Phreatobacter stygius</name>
    <dbReference type="NCBI Taxonomy" id="1940610"/>
    <lineage>
        <taxon>Bacteria</taxon>
        <taxon>Pseudomonadati</taxon>
        <taxon>Pseudomonadota</taxon>
        <taxon>Alphaproteobacteria</taxon>
        <taxon>Hyphomicrobiales</taxon>
        <taxon>Phreatobacteraceae</taxon>
        <taxon>Phreatobacter</taxon>
    </lineage>
</organism>
<evidence type="ECO:0000256" key="3">
    <source>
        <dbReference type="ARBA" id="ARBA00022452"/>
    </source>
</evidence>
<dbReference type="InterPro" id="IPR036942">
    <property type="entry name" value="Beta-barrel_TonB_sf"/>
</dbReference>
<keyword evidence="3 8" id="KW-1134">Transmembrane beta strand</keyword>
<dbReference type="GO" id="GO:0044718">
    <property type="term" value="P:siderophore transmembrane transport"/>
    <property type="evidence" value="ECO:0007669"/>
    <property type="project" value="TreeGrafter"/>
</dbReference>
<dbReference type="InterPro" id="IPR000531">
    <property type="entry name" value="Beta-barrel_TonB"/>
</dbReference>
<keyword evidence="13" id="KW-0675">Receptor</keyword>
<keyword evidence="6 8" id="KW-0472">Membrane</keyword>
<dbReference type="PROSITE" id="PS52016">
    <property type="entry name" value="TONB_DEPENDENT_REC_3"/>
    <property type="match status" value="1"/>
</dbReference>
<dbReference type="Pfam" id="PF07715">
    <property type="entry name" value="Plug"/>
    <property type="match status" value="1"/>
</dbReference>
<evidence type="ECO:0000259" key="11">
    <source>
        <dbReference type="Pfam" id="PF00593"/>
    </source>
</evidence>
<comment type="similarity">
    <text evidence="8 9">Belongs to the TonB-dependent receptor family.</text>
</comment>
<dbReference type="EMBL" id="CP039690">
    <property type="protein sequence ID" value="QCI63887.1"/>
    <property type="molecule type" value="Genomic_DNA"/>
</dbReference>
<keyword evidence="4 8" id="KW-0812">Transmembrane</keyword>
<dbReference type="InterPro" id="IPR012910">
    <property type="entry name" value="Plug_dom"/>
</dbReference>
<feature type="domain" description="TonB-dependent receptor plug" evidence="12">
    <location>
        <begin position="62"/>
        <end position="163"/>
    </location>
</feature>
<dbReference type="InterPro" id="IPR037066">
    <property type="entry name" value="Plug_dom_sf"/>
</dbReference>
<dbReference type="Gene3D" id="2.40.170.20">
    <property type="entry name" value="TonB-dependent receptor, beta-barrel domain"/>
    <property type="match status" value="1"/>
</dbReference>
<reference evidence="13 14" key="1">
    <citation type="submission" date="2019-04" db="EMBL/GenBank/DDBJ databases">
        <title>Phreatobacter aquaticus sp. nov.</title>
        <authorList>
            <person name="Choi A."/>
        </authorList>
    </citation>
    <scope>NUCLEOTIDE SEQUENCE [LARGE SCALE GENOMIC DNA]</scope>
    <source>
        <strain evidence="13 14">KCTC 52518</strain>
    </source>
</reference>
<dbReference type="Proteomes" id="UP000298781">
    <property type="component" value="Chromosome"/>
</dbReference>
<evidence type="ECO:0000256" key="7">
    <source>
        <dbReference type="ARBA" id="ARBA00023237"/>
    </source>
</evidence>
<dbReference type="OrthoDB" id="9795928at2"/>
<dbReference type="PANTHER" id="PTHR30069:SF40">
    <property type="entry name" value="TONB-DEPENDENT RECEPTOR NMB0964-RELATED"/>
    <property type="match status" value="1"/>
</dbReference>
<dbReference type="KEGG" id="pstg:E8M01_06280"/>